<dbReference type="Pfam" id="PF02355">
    <property type="entry name" value="SecD_SecF_C"/>
    <property type="match status" value="1"/>
</dbReference>
<evidence type="ECO:0000256" key="8">
    <source>
        <dbReference type="ARBA" id="ARBA00023136"/>
    </source>
</evidence>
<dbReference type="PANTHER" id="PTHR30081:SF1">
    <property type="entry name" value="PROTEIN TRANSLOCASE SUBUNIT SECD"/>
    <property type="match status" value="1"/>
</dbReference>
<feature type="transmembrane region" description="Helical" evidence="9">
    <location>
        <begin position="418"/>
        <end position="444"/>
    </location>
</feature>
<dbReference type="InterPro" id="IPR000731">
    <property type="entry name" value="SSD"/>
</dbReference>
<accession>A0A5Q2RPL4</accession>
<evidence type="ECO:0000256" key="3">
    <source>
        <dbReference type="ARBA" id="ARBA00022475"/>
    </source>
</evidence>
<dbReference type="Pfam" id="PF22599">
    <property type="entry name" value="SecDF_P1_head"/>
    <property type="match status" value="1"/>
</dbReference>
<evidence type="ECO:0000313" key="12">
    <source>
        <dbReference type="Proteomes" id="UP000334019"/>
    </source>
</evidence>
<feature type="transmembrane region" description="Helical" evidence="9">
    <location>
        <begin position="340"/>
        <end position="365"/>
    </location>
</feature>
<gene>
    <name evidence="9 11" type="primary">secD</name>
    <name evidence="11" type="ORF">GH723_08615</name>
</gene>
<reference evidence="11 12" key="1">
    <citation type="submission" date="2019-11" db="EMBL/GenBank/DDBJ databases">
        <authorList>
            <person name="He Y."/>
        </authorList>
    </citation>
    <scope>NUCLEOTIDE SEQUENCE [LARGE SCALE GENOMIC DNA]</scope>
    <source>
        <strain evidence="11 12">SCSIO 58843</strain>
    </source>
</reference>
<dbReference type="Proteomes" id="UP000334019">
    <property type="component" value="Chromosome"/>
</dbReference>
<dbReference type="InterPro" id="IPR005791">
    <property type="entry name" value="SecD"/>
</dbReference>
<comment type="subcellular location">
    <subcellularLocation>
        <location evidence="1 9">Cell membrane</location>
        <topology evidence="1 9">Multi-pass membrane protein</topology>
    </subcellularLocation>
</comment>
<dbReference type="SUPFAM" id="SSF82866">
    <property type="entry name" value="Multidrug efflux transporter AcrB transmembrane domain"/>
    <property type="match status" value="1"/>
</dbReference>
<feature type="transmembrane region" description="Helical" evidence="9">
    <location>
        <begin position="386"/>
        <end position="412"/>
    </location>
</feature>
<keyword evidence="2 9" id="KW-0813">Transport</keyword>
<protein>
    <recommendedName>
        <fullName evidence="9">Protein translocase subunit SecD</fullName>
    </recommendedName>
</protein>
<dbReference type="InterPro" id="IPR048631">
    <property type="entry name" value="SecD_1st"/>
</dbReference>
<keyword evidence="4 9" id="KW-0812">Transmembrane</keyword>
<evidence type="ECO:0000256" key="5">
    <source>
        <dbReference type="ARBA" id="ARBA00022927"/>
    </source>
</evidence>
<dbReference type="AlphaFoldDB" id="A0A5Q2RPL4"/>
<dbReference type="EMBL" id="CP045851">
    <property type="protein sequence ID" value="QGG95155.1"/>
    <property type="molecule type" value="Genomic_DNA"/>
</dbReference>
<dbReference type="Gene3D" id="3.30.70.3400">
    <property type="match status" value="1"/>
</dbReference>
<dbReference type="InterPro" id="IPR022813">
    <property type="entry name" value="SecD/SecF_arch_bac"/>
</dbReference>
<evidence type="ECO:0000256" key="9">
    <source>
        <dbReference type="HAMAP-Rule" id="MF_01463"/>
    </source>
</evidence>
<keyword evidence="12" id="KW-1185">Reference proteome</keyword>
<dbReference type="Pfam" id="PF21760">
    <property type="entry name" value="SecD_1st"/>
    <property type="match status" value="1"/>
</dbReference>
<sequence length="476" mass="50432">MRRRELVPILATVVLTVAGLLYTVAADNEPLLGLDLQGGVSVVLQPTEDASQEALDQAVGIMRRRVDALGVAEPEVAAQGDSIIVSLPGVDDPQRALDLVGQTAALRFRPVLEVEDPLAVAAGDGEPIDAPTTAPDDAQEDEEVVLEELDDEGDVIARYRLGPTAVRGEAVADANAQLEGVSSWFVALELRAGDDAIGAWNDIAATCFARQPECPTGLLGIELDNSVISAPIIQTPEFTRDQISINGDFTEGEAKDLALVLRFGALPVELEPQQTQTVSATIGRDALDAGIVAGLVGLGLVTLFMVAYYRVLGVVAIVSLLISFGLLWTIISWFGATQGLALTLAGVTGLIISIGVSVDSNIVYFENLKEDVRDGRPVRSAVERSFSSAFSTIVKADVTTLIGAALLYWLSIGPVRGFAFYLGLATLLDLVVSYFFMGPLVVALGRSRRFHERPGWLGIPRRRDDVASSVAVGGAS</sequence>
<dbReference type="InterPro" id="IPR054384">
    <property type="entry name" value="SecDF_P1_head"/>
</dbReference>
<dbReference type="GO" id="GO:0006605">
    <property type="term" value="P:protein targeting"/>
    <property type="evidence" value="ECO:0007669"/>
    <property type="project" value="UniProtKB-UniRule"/>
</dbReference>
<dbReference type="KEGG" id="atq:GH723_08615"/>
<dbReference type="RefSeq" id="WP_153759263.1">
    <property type="nucleotide sequence ID" value="NZ_CP045851.1"/>
</dbReference>
<comment type="subunit">
    <text evidence="9">Forms a complex with SecF. Part of the essential Sec protein translocation apparatus which comprises SecA, SecYEG and auxiliary proteins SecDF. Other proteins may also be involved.</text>
</comment>
<evidence type="ECO:0000256" key="4">
    <source>
        <dbReference type="ARBA" id="ARBA00022692"/>
    </source>
</evidence>
<evidence type="ECO:0000256" key="7">
    <source>
        <dbReference type="ARBA" id="ARBA00023010"/>
    </source>
</evidence>
<evidence type="ECO:0000256" key="1">
    <source>
        <dbReference type="ARBA" id="ARBA00004651"/>
    </source>
</evidence>
<keyword evidence="3 9" id="KW-1003">Cell membrane</keyword>
<proteinExistence type="inferred from homology"/>
<dbReference type="InterPro" id="IPR055344">
    <property type="entry name" value="SecD_SecF_C_bact"/>
</dbReference>
<keyword evidence="8 9" id="KW-0472">Membrane</keyword>
<keyword evidence="5 9" id="KW-0653">Protein transport</keyword>
<organism evidence="11 12">
    <name type="scientific">Actinomarinicola tropica</name>
    <dbReference type="NCBI Taxonomy" id="2789776"/>
    <lineage>
        <taxon>Bacteria</taxon>
        <taxon>Bacillati</taxon>
        <taxon>Actinomycetota</taxon>
        <taxon>Acidimicrobiia</taxon>
        <taxon>Acidimicrobiales</taxon>
        <taxon>Iamiaceae</taxon>
        <taxon>Actinomarinicola</taxon>
    </lineage>
</organism>
<dbReference type="Gene3D" id="1.20.1640.10">
    <property type="entry name" value="Multidrug efflux transporter AcrB transmembrane domain"/>
    <property type="match status" value="1"/>
</dbReference>
<dbReference type="GO" id="GO:0065002">
    <property type="term" value="P:intracellular protein transmembrane transport"/>
    <property type="evidence" value="ECO:0007669"/>
    <property type="project" value="UniProtKB-UniRule"/>
</dbReference>
<comment type="similarity">
    <text evidence="9">Belongs to the SecD/SecF family. SecD subfamily.</text>
</comment>
<evidence type="ECO:0000256" key="6">
    <source>
        <dbReference type="ARBA" id="ARBA00022989"/>
    </source>
</evidence>
<evidence type="ECO:0000313" key="11">
    <source>
        <dbReference type="EMBL" id="QGG95155.1"/>
    </source>
</evidence>
<dbReference type="NCBIfam" id="TIGR01129">
    <property type="entry name" value="secD"/>
    <property type="match status" value="1"/>
</dbReference>
<dbReference type="NCBIfam" id="TIGR00916">
    <property type="entry name" value="2A0604s01"/>
    <property type="match status" value="1"/>
</dbReference>
<dbReference type="Gene3D" id="3.30.1360.200">
    <property type="match status" value="1"/>
</dbReference>
<name>A0A5Q2RPL4_9ACTN</name>
<evidence type="ECO:0000259" key="10">
    <source>
        <dbReference type="PROSITE" id="PS50156"/>
    </source>
</evidence>
<dbReference type="GO" id="GO:0005886">
    <property type="term" value="C:plasma membrane"/>
    <property type="evidence" value="ECO:0007669"/>
    <property type="project" value="UniProtKB-SubCell"/>
</dbReference>
<keyword evidence="6 9" id="KW-1133">Transmembrane helix</keyword>
<feature type="domain" description="SSD" evidence="10">
    <location>
        <begin position="312"/>
        <end position="443"/>
    </location>
</feature>
<comment type="caution">
    <text evidence="9">Lacks conserved residue(s) required for the propagation of feature annotation.</text>
</comment>
<keyword evidence="7 9" id="KW-0811">Translocation</keyword>
<comment type="function">
    <text evidence="9">Part of the Sec protein translocase complex. Interacts with the SecYEG preprotein conducting channel. SecDF uses the proton motive force (PMF) to complete protein translocation after the ATP-dependent function of SecA.</text>
</comment>
<feature type="transmembrane region" description="Helical" evidence="9">
    <location>
        <begin position="314"/>
        <end position="334"/>
    </location>
</feature>
<dbReference type="PROSITE" id="PS50156">
    <property type="entry name" value="SSD"/>
    <property type="match status" value="1"/>
</dbReference>
<dbReference type="GO" id="GO:0015450">
    <property type="term" value="F:protein-transporting ATPase activity"/>
    <property type="evidence" value="ECO:0007669"/>
    <property type="project" value="InterPro"/>
</dbReference>
<dbReference type="InterPro" id="IPR048634">
    <property type="entry name" value="SecD_SecF_C"/>
</dbReference>
<feature type="transmembrane region" description="Helical" evidence="9">
    <location>
        <begin position="289"/>
        <end position="309"/>
    </location>
</feature>
<dbReference type="GO" id="GO:0043952">
    <property type="term" value="P:protein transport by the Sec complex"/>
    <property type="evidence" value="ECO:0007669"/>
    <property type="project" value="UniProtKB-UniRule"/>
</dbReference>
<dbReference type="PANTHER" id="PTHR30081">
    <property type="entry name" value="PROTEIN-EXPORT MEMBRANE PROTEIN SEC"/>
    <property type="match status" value="1"/>
</dbReference>
<dbReference type="HAMAP" id="MF_01463_B">
    <property type="entry name" value="SecD_B"/>
    <property type="match status" value="1"/>
</dbReference>
<evidence type="ECO:0000256" key="2">
    <source>
        <dbReference type="ARBA" id="ARBA00022448"/>
    </source>
</evidence>